<reference evidence="5" key="2">
    <citation type="submission" date="2025-08" db="UniProtKB">
        <authorList>
            <consortium name="Ensembl"/>
        </authorList>
    </citation>
    <scope>IDENTIFICATION</scope>
    <source>
        <strain evidence="5">Hd-rR</strain>
    </source>
</reference>
<evidence type="ECO:0000256" key="1">
    <source>
        <dbReference type="ARBA" id="ARBA00004123"/>
    </source>
</evidence>
<name>A0A3B3I2I5_ORYLA</name>
<dbReference type="CDD" id="cd00183">
    <property type="entry name" value="TFIIS_I"/>
    <property type="match status" value="1"/>
</dbReference>
<comment type="subcellular location">
    <subcellularLocation>
        <location evidence="1 3">Nucleus</location>
    </subcellularLocation>
</comment>
<sequence length="226" mass="25943">MDRFVVRLPKNEARKQPKIKEKRYRQTTIESLRRVVVVEDIMRYKATLELPAQTKENLLTVLTELSKKMPSREVLRSTRIGHVVNRLRRHQDPEVSSAAARLYSDWRTFIQENSNKPCIEVRSDRQSEGLRSSARRLLSAALQVQVGGAADAAECSPAMRIPVTEMRIPNMAMRIPVTAMRIPVTAMRIPVTAMRIPVTACIAMMCHDRHVTRWFRPHCRKSANGF</sequence>
<dbReference type="InterPro" id="IPR017923">
    <property type="entry name" value="TFIIS_N"/>
</dbReference>
<keyword evidence="2 3" id="KW-0539">Nucleus</keyword>
<dbReference type="GeneTree" id="ENSGT00390000014384"/>
<protein>
    <submittedName>
        <fullName evidence="5">Transcription elongation factor A (SII) N-terminal and central domain containing 2</fullName>
    </submittedName>
</protein>
<dbReference type="GO" id="GO:0005634">
    <property type="term" value="C:nucleus"/>
    <property type="evidence" value="ECO:0000318"/>
    <property type="project" value="GO_Central"/>
</dbReference>
<organism evidence="5 6">
    <name type="scientific">Oryzias latipes</name>
    <name type="common">Japanese rice fish</name>
    <name type="synonym">Japanese killifish</name>
    <dbReference type="NCBI Taxonomy" id="8090"/>
    <lineage>
        <taxon>Eukaryota</taxon>
        <taxon>Metazoa</taxon>
        <taxon>Chordata</taxon>
        <taxon>Craniata</taxon>
        <taxon>Vertebrata</taxon>
        <taxon>Euteleostomi</taxon>
        <taxon>Actinopterygii</taxon>
        <taxon>Neopterygii</taxon>
        <taxon>Teleostei</taxon>
        <taxon>Neoteleostei</taxon>
        <taxon>Acanthomorphata</taxon>
        <taxon>Ovalentaria</taxon>
        <taxon>Atherinomorphae</taxon>
        <taxon>Beloniformes</taxon>
        <taxon>Adrianichthyidae</taxon>
        <taxon>Oryziinae</taxon>
        <taxon>Oryzias</taxon>
    </lineage>
</organism>
<dbReference type="FunCoup" id="A0A3B3I2I5">
    <property type="interactions" value="942"/>
</dbReference>
<dbReference type="SUPFAM" id="SSF47676">
    <property type="entry name" value="Conserved domain common to transcription factors TFIIS, elongin A, CRSP70"/>
    <property type="match status" value="1"/>
</dbReference>
<dbReference type="InterPro" id="IPR035441">
    <property type="entry name" value="TFIIS/LEDGF_dom_sf"/>
</dbReference>
<evidence type="ECO:0000259" key="4">
    <source>
        <dbReference type="PROSITE" id="PS51319"/>
    </source>
</evidence>
<accession>A0A3B3I2I5</accession>
<evidence type="ECO:0000313" key="6">
    <source>
        <dbReference type="Proteomes" id="UP000001038"/>
    </source>
</evidence>
<dbReference type="Ensembl" id="ENSORLT00000030968.1">
    <property type="protein sequence ID" value="ENSORLP00000037965.1"/>
    <property type="gene ID" value="ENSORLG00000027177.1"/>
</dbReference>
<proteinExistence type="predicted"/>
<dbReference type="PROSITE" id="PS51319">
    <property type="entry name" value="TFIIS_N"/>
    <property type="match status" value="1"/>
</dbReference>
<dbReference type="Pfam" id="PF08711">
    <property type="entry name" value="Med26"/>
    <property type="match status" value="1"/>
</dbReference>
<evidence type="ECO:0000256" key="2">
    <source>
        <dbReference type="ARBA" id="ARBA00023242"/>
    </source>
</evidence>
<evidence type="ECO:0000313" key="5">
    <source>
        <dbReference type="Ensembl" id="ENSORLP00000037965.1"/>
    </source>
</evidence>
<dbReference type="AlphaFoldDB" id="A0A3B3I2I5"/>
<dbReference type="GO" id="GO:0006357">
    <property type="term" value="P:regulation of transcription by RNA polymerase II"/>
    <property type="evidence" value="ECO:0000318"/>
    <property type="project" value="GO_Central"/>
</dbReference>
<feature type="domain" description="TFIIS N-terminal" evidence="4">
    <location>
        <begin position="39"/>
        <end position="113"/>
    </location>
</feature>
<dbReference type="Proteomes" id="UP000001038">
    <property type="component" value="Chromosome 17"/>
</dbReference>
<reference evidence="5 6" key="1">
    <citation type="journal article" date="2007" name="Nature">
        <title>The medaka draft genome and insights into vertebrate genome evolution.</title>
        <authorList>
            <person name="Kasahara M."/>
            <person name="Naruse K."/>
            <person name="Sasaki S."/>
            <person name="Nakatani Y."/>
            <person name="Qu W."/>
            <person name="Ahsan B."/>
            <person name="Yamada T."/>
            <person name="Nagayasu Y."/>
            <person name="Doi K."/>
            <person name="Kasai Y."/>
            <person name="Jindo T."/>
            <person name="Kobayashi D."/>
            <person name="Shimada A."/>
            <person name="Toyoda A."/>
            <person name="Kuroki Y."/>
            <person name="Fujiyama A."/>
            <person name="Sasaki T."/>
            <person name="Shimizu A."/>
            <person name="Asakawa S."/>
            <person name="Shimizu N."/>
            <person name="Hashimoto S."/>
            <person name="Yang J."/>
            <person name="Lee Y."/>
            <person name="Matsushima K."/>
            <person name="Sugano S."/>
            <person name="Sakaizumi M."/>
            <person name="Narita T."/>
            <person name="Ohishi K."/>
            <person name="Haga S."/>
            <person name="Ohta F."/>
            <person name="Nomoto H."/>
            <person name="Nogata K."/>
            <person name="Morishita T."/>
            <person name="Endo T."/>
            <person name="Shin-I T."/>
            <person name="Takeda H."/>
            <person name="Morishita S."/>
            <person name="Kohara Y."/>
        </authorList>
    </citation>
    <scope>NUCLEOTIDE SEQUENCE [LARGE SCALE GENOMIC DNA]</scope>
    <source>
        <strain evidence="5 6">Hd-rR</strain>
    </source>
</reference>
<dbReference type="InterPro" id="IPR003617">
    <property type="entry name" value="TFIIS/CRSP70_N_sub"/>
</dbReference>
<gene>
    <name evidence="5" type="primary">TCEANC2</name>
    <name evidence="5" type="synonym">tceanc2</name>
</gene>
<reference evidence="5" key="3">
    <citation type="submission" date="2025-09" db="UniProtKB">
        <authorList>
            <consortium name="Ensembl"/>
        </authorList>
    </citation>
    <scope>IDENTIFICATION</scope>
    <source>
        <strain evidence="5">Hd-rR</strain>
    </source>
</reference>
<dbReference type="InParanoid" id="A0A3B3I2I5"/>
<evidence type="ECO:0000256" key="3">
    <source>
        <dbReference type="PROSITE-ProRule" id="PRU00649"/>
    </source>
</evidence>
<dbReference type="SMART" id="SM00509">
    <property type="entry name" value="TFS2N"/>
    <property type="match status" value="1"/>
</dbReference>
<dbReference type="Bgee" id="ENSORLG00000027177">
    <property type="expression patterns" value="Expressed in animal zygote and 14 other cell types or tissues"/>
</dbReference>
<dbReference type="Gene3D" id="1.20.930.10">
    <property type="entry name" value="Conserved domain common to transcription factors TFIIS, elongin A, CRSP70"/>
    <property type="match status" value="1"/>
</dbReference>
<keyword evidence="6" id="KW-1185">Reference proteome</keyword>
<dbReference type="PANTHER" id="PTHR46554:SF2">
    <property type="entry name" value="TFIIS N-TERMINAL DOMAIN-CONTAINING PROTEIN"/>
    <property type="match status" value="1"/>
</dbReference>
<dbReference type="PANTHER" id="PTHR46554">
    <property type="entry name" value="MEDIATOR OF RNA POLYMERASE II TRANSCRIPTION SUBUNIT 26A-RELATED"/>
    <property type="match status" value="1"/>
</dbReference>
<dbReference type="STRING" id="8090.ENSORLP00000037965"/>